<feature type="region of interest" description="Disordered" evidence="2">
    <location>
        <begin position="193"/>
        <end position="256"/>
    </location>
</feature>
<dbReference type="SUPFAM" id="SSF46565">
    <property type="entry name" value="Chaperone J-domain"/>
    <property type="match status" value="1"/>
</dbReference>
<feature type="compositionally biased region" description="Basic and acidic residues" evidence="2">
    <location>
        <begin position="519"/>
        <end position="534"/>
    </location>
</feature>
<dbReference type="Gene3D" id="1.25.40.10">
    <property type="entry name" value="Tetratricopeptide repeat domain"/>
    <property type="match status" value="1"/>
</dbReference>
<proteinExistence type="predicted"/>
<dbReference type="EMBL" id="CP151504">
    <property type="protein sequence ID" value="WZN61339.1"/>
    <property type="molecule type" value="Genomic_DNA"/>
</dbReference>
<evidence type="ECO:0000256" key="1">
    <source>
        <dbReference type="SAM" id="Coils"/>
    </source>
</evidence>
<dbReference type="Proteomes" id="UP001472866">
    <property type="component" value="Chromosome 04"/>
</dbReference>
<dbReference type="PANTHER" id="PTHR45181:SF4">
    <property type="entry name" value="HEAT SHOCK PROTEIN DNAJ WITH TETRATRICOPEPTIDE REPEAT-CONTAINING PROTEIN"/>
    <property type="match status" value="1"/>
</dbReference>
<evidence type="ECO:0000313" key="4">
    <source>
        <dbReference type="EMBL" id="WZN61339.1"/>
    </source>
</evidence>
<dbReference type="InterPro" id="IPR036869">
    <property type="entry name" value="J_dom_sf"/>
</dbReference>
<feature type="compositionally biased region" description="Low complexity" evidence="2">
    <location>
        <begin position="424"/>
        <end position="437"/>
    </location>
</feature>
<evidence type="ECO:0000259" key="3">
    <source>
        <dbReference type="PROSITE" id="PS50076"/>
    </source>
</evidence>
<dbReference type="InterPro" id="IPR001623">
    <property type="entry name" value="DnaJ_domain"/>
</dbReference>
<dbReference type="AlphaFoldDB" id="A0AAX4P6D7"/>
<dbReference type="InterPro" id="IPR019734">
    <property type="entry name" value="TPR_rpt"/>
</dbReference>
<feature type="region of interest" description="Disordered" evidence="2">
    <location>
        <begin position="95"/>
        <end position="134"/>
    </location>
</feature>
<dbReference type="PANTHER" id="PTHR45181">
    <property type="entry name" value="HEAT SHOCK PROTEIN DNAJ WITH TETRATRICOPEPTIDE REPEAT-CONTAINING PROTEIN"/>
    <property type="match status" value="1"/>
</dbReference>
<feature type="coiled-coil region" evidence="1">
    <location>
        <begin position="290"/>
        <end position="324"/>
    </location>
</feature>
<feature type="domain" description="J" evidence="3">
    <location>
        <begin position="662"/>
        <end position="731"/>
    </location>
</feature>
<reference evidence="4 5" key="1">
    <citation type="submission" date="2024-03" db="EMBL/GenBank/DDBJ databases">
        <title>Complete genome sequence of the green alga Chloropicon roscoffensis RCC1871.</title>
        <authorList>
            <person name="Lemieux C."/>
            <person name="Pombert J.-F."/>
            <person name="Otis C."/>
            <person name="Turmel M."/>
        </authorList>
    </citation>
    <scope>NUCLEOTIDE SEQUENCE [LARGE SCALE GENOMIC DNA]</scope>
    <source>
        <strain evidence="4 5">RCC1871</strain>
    </source>
</reference>
<sequence length="739" mass="80957">MSKESFTGIENYLHDLQYAKSKKSVLHSITKNLNSVLQQINLNSPHDVRLSDSDYFSAGGDTEGCGSTDDSCSFDVSALSDTSTEAAASAAAARKAGDAKASRPGAAKAAPVDGKENKKAAKEPARTSSYGSYGRPGFKFEVDSGASLTSTLLGSACGDKSKSKCGASEDCSSTAKSRVTASAESSVNISASLDAGTHGTGSAGFATSAESSLRDSAGDSSQSTTSSGTAAPGPVARPNGVAQAPLEPQGADQRVSALEGKLERQSRLLKAALGRQVELKQECEQFYLSKKQMQRQVEETSRKYNLLKQEVAKTREENVALASELKKSKSIGREILDARRSARAALSEMATQNAKLTAMLVERKQEIRELNSQLDASRKREGREATGQEDRFKAYEAEIEELRERLHAEQRGRRDLERGAATLRQRYQQQQQQAQSEASDRSEASTQSDFGRAGGLDQEASSAGVSTSSTTSGFSSGSAGSAQTDTRETPKTQRMRSFQVENDRLRHENSKLKSAQQELQRHEERQRQRGKVEQYKQAGNNAYNAGNYKDAQAHYSTALSHKVEDLPMKAVLFCNRSAAQIKMGKYIDAIADCTRAMALDRSYNRAYQRRAEAYEKIGDYKSASRDLERYVRSMGGYERVPSELRRHYAMVQRRATRDGQLNPYFVLGLGTSATSSEIKTTYRKLALKYHPDKTSSQDLEKNVAEGLFKIISEAYTVLSDPDKKAKYDFHTHRRASTFF</sequence>
<dbReference type="PROSITE" id="PS50076">
    <property type="entry name" value="DNAJ_2"/>
    <property type="match status" value="1"/>
</dbReference>
<feature type="compositionally biased region" description="Low complexity" evidence="2">
    <location>
        <begin position="460"/>
        <end position="484"/>
    </location>
</feature>
<dbReference type="SMART" id="SM00028">
    <property type="entry name" value="TPR"/>
    <property type="match status" value="3"/>
</dbReference>
<dbReference type="Gene3D" id="1.10.287.110">
    <property type="entry name" value="DnaJ domain"/>
    <property type="match status" value="1"/>
</dbReference>
<gene>
    <name evidence="4" type="ORF">HKI87_04g28740</name>
</gene>
<organism evidence="4 5">
    <name type="scientific">Chloropicon roscoffensis</name>
    <dbReference type="NCBI Taxonomy" id="1461544"/>
    <lineage>
        <taxon>Eukaryota</taxon>
        <taxon>Viridiplantae</taxon>
        <taxon>Chlorophyta</taxon>
        <taxon>Chloropicophyceae</taxon>
        <taxon>Chloropicales</taxon>
        <taxon>Chloropicaceae</taxon>
        <taxon>Chloropicon</taxon>
    </lineage>
</organism>
<name>A0AAX4P6D7_9CHLO</name>
<evidence type="ECO:0000313" key="5">
    <source>
        <dbReference type="Proteomes" id="UP001472866"/>
    </source>
</evidence>
<feature type="compositionally biased region" description="Basic and acidic residues" evidence="2">
    <location>
        <begin position="113"/>
        <end position="125"/>
    </location>
</feature>
<dbReference type="SUPFAM" id="SSF48452">
    <property type="entry name" value="TPR-like"/>
    <property type="match status" value="1"/>
</dbReference>
<feature type="region of interest" description="Disordered" evidence="2">
    <location>
        <begin position="423"/>
        <end position="534"/>
    </location>
</feature>
<protein>
    <submittedName>
        <fullName evidence="4">DnaJ domain-containing protein</fullName>
    </submittedName>
</protein>
<feature type="compositionally biased region" description="Low complexity" evidence="2">
    <location>
        <begin position="218"/>
        <end position="234"/>
    </location>
</feature>
<dbReference type="Pfam" id="PF00226">
    <property type="entry name" value="DnaJ"/>
    <property type="match status" value="1"/>
</dbReference>
<accession>A0AAX4P6D7</accession>
<feature type="compositionally biased region" description="Low complexity" evidence="2">
    <location>
        <begin position="102"/>
        <end position="111"/>
    </location>
</feature>
<keyword evidence="5" id="KW-1185">Reference proteome</keyword>
<feature type="compositionally biased region" description="Basic and acidic residues" evidence="2">
    <location>
        <begin position="376"/>
        <end position="392"/>
    </location>
</feature>
<keyword evidence="1" id="KW-0175">Coiled coil</keyword>
<evidence type="ECO:0000256" key="2">
    <source>
        <dbReference type="SAM" id="MobiDB-lite"/>
    </source>
</evidence>
<dbReference type="InterPro" id="IPR011990">
    <property type="entry name" value="TPR-like_helical_dom_sf"/>
</dbReference>
<feature type="region of interest" description="Disordered" evidence="2">
    <location>
        <begin position="372"/>
        <end position="392"/>
    </location>
</feature>
<dbReference type="SMART" id="SM00271">
    <property type="entry name" value="DnaJ"/>
    <property type="match status" value="1"/>
</dbReference>
<dbReference type="PRINTS" id="PR00625">
    <property type="entry name" value="JDOMAIN"/>
</dbReference>
<dbReference type="CDD" id="cd06257">
    <property type="entry name" value="DnaJ"/>
    <property type="match status" value="1"/>
</dbReference>
<feature type="compositionally biased region" description="Basic and acidic residues" evidence="2">
    <location>
        <begin position="501"/>
        <end position="511"/>
    </location>
</feature>